<dbReference type="EMBL" id="CATOUU010000993">
    <property type="protein sequence ID" value="CAI9965653.1"/>
    <property type="molecule type" value="Genomic_DNA"/>
</dbReference>
<keyword evidence="1" id="KW-0732">Signal</keyword>
<gene>
    <name evidence="2" type="ORF">HINF_LOCUS53298</name>
    <name evidence="3" type="ORF">HINF_LOCUS61936</name>
</gene>
<comment type="caution">
    <text evidence="2">The sequence shown here is derived from an EMBL/GenBank/DDBJ whole genome shotgun (WGS) entry which is preliminary data.</text>
</comment>
<sequence length="210" mass="24765">MIGYVQLLKSMSFCILILLRYLELRQTPEQRSANLVSFQELPVCRCQQVRENLAFGIFPVSDSVFNFSQKHLFQKQSENLFKFIEALCINYQYTTLPCLQGSRSTPCKGVPSCKTPLQARLCSIEDQTSIEDYQQHIQLSFMGIRSTLINLVNIKECSRSRFHWVSQFDAVYRITTKVNQQKHHQFLSLIYEFINKLKYQFQQHQQQIIY</sequence>
<evidence type="ECO:0000313" key="4">
    <source>
        <dbReference type="Proteomes" id="UP001642409"/>
    </source>
</evidence>
<organism evidence="2">
    <name type="scientific">Hexamita inflata</name>
    <dbReference type="NCBI Taxonomy" id="28002"/>
    <lineage>
        <taxon>Eukaryota</taxon>
        <taxon>Metamonada</taxon>
        <taxon>Diplomonadida</taxon>
        <taxon>Hexamitidae</taxon>
        <taxon>Hexamitinae</taxon>
        <taxon>Hexamita</taxon>
    </lineage>
</organism>
<dbReference type="EMBL" id="CAXDID020000375">
    <property type="protein sequence ID" value="CAL6083881.1"/>
    <property type="molecule type" value="Genomic_DNA"/>
</dbReference>
<reference evidence="3 4" key="2">
    <citation type="submission" date="2024-07" db="EMBL/GenBank/DDBJ databases">
        <authorList>
            <person name="Akdeniz Z."/>
        </authorList>
    </citation>
    <scope>NUCLEOTIDE SEQUENCE [LARGE SCALE GENOMIC DNA]</scope>
</reference>
<protein>
    <submittedName>
        <fullName evidence="3">Hypothetical_protein</fullName>
    </submittedName>
</protein>
<dbReference type="AlphaFoldDB" id="A0AA86VG13"/>
<evidence type="ECO:0000313" key="2">
    <source>
        <dbReference type="EMBL" id="CAI9965653.1"/>
    </source>
</evidence>
<keyword evidence="4" id="KW-1185">Reference proteome</keyword>
<feature type="signal peptide" evidence="1">
    <location>
        <begin position="1"/>
        <end position="24"/>
    </location>
</feature>
<accession>A0AA86VG13</accession>
<feature type="chain" id="PRO_5041661096" evidence="1">
    <location>
        <begin position="25"/>
        <end position="210"/>
    </location>
</feature>
<name>A0AA86VG13_9EUKA</name>
<proteinExistence type="predicted"/>
<reference evidence="2" key="1">
    <citation type="submission" date="2023-06" db="EMBL/GenBank/DDBJ databases">
        <authorList>
            <person name="Kurt Z."/>
        </authorList>
    </citation>
    <scope>NUCLEOTIDE SEQUENCE</scope>
</reference>
<evidence type="ECO:0000256" key="1">
    <source>
        <dbReference type="SAM" id="SignalP"/>
    </source>
</evidence>
<dbReference type="Proteomes" id="UP001642409">
    <property type="component" value="Unassembled WGS sequence"/>
</dbReference>
<evidence type="ECO:0000313" key="3">
    <source>
        <dbReference type="EMBL" id="CAL6083881.1"/>
    </source>
</evidence>